<accession>A0A3L6R272</accession>
<evidence type="ECO:0000313" key="2">
    <source>
        <dbReference type="EMBL" id="RLM92923.1"/>
    </source>
</evidence>
<feature type="compositionally biased region" description="Basic and acidic residues" evidence="1">
    <location>
        <begin position="1"/>
        <end position="11"/>
    </location>
</feature>
<evidence type="ECO:0000256" key="1">
    <source>
        <dbReference type="SAM" id="MobiDB-lite"/>
    </source>
</evidence>
<organism evidence="2 3">
    <name type="scientific">Panicum miliaceum</name>
    <name type="common">Proso millet</name>
    <name type="synonym">Broomcorn millet</name>
    <dbReference type="NCBI Taxonomy" id="4540"/>
    <lineage>
        <taxon>Eukaryota</taxon>
        <taxon>Viridiplantae</taxon>
        <taxon>Streptophyta</taxon>
        <taxon>Embryophyta</taxon>
        <taxon>Tracheophyta</taxon>
        <taxon>Spermatophyta</taxon>
        <taxon>Magnoliopsida</taxon>
        <taxon>Liliopsida</taxon>
        <taxon>Poales</taxon>
        <taxon>Poaceae</taxon>
        <taxon>PACMAD clade</taxon>
        <taxon>Panicoideae</taxon>
        <taxon>Panicodae</taxon>
        <taxon>Paniceae</taxon>
        <taxon>Panicinae</taxon>
        <taxon>Panicum</taxon>
        <taxon>Panicum sect. Panicum</taxon>
    </lineage>
</organism>
<proteinExistence type="predicted"/>
<sequence>MRGKGSGESELRPASSRLLHQQRRLPGGSYQKLTYRANVQRERKEAENLAMEYGYPYNGCGSNKEKRPPLKRGQLKLQIAKTLLGNLVPAGAGAANRERSFGR</sequence>
<keyword evidence="3" id="KW-1185">Reference proteome</keyword>
<protein>
    <submittedName>
        <fullName evidence="2">Uncharacterized protein</fullName>
    </submittedName>
</protein>
<dbReference type="OrthoDB" id="581036at2759"/>
<name>A0A3L6R272_PANMI</name>
<gene>
    <name evidence="2" type="ORF">C2845_PM08G30230</name>
</gene>
<dbReference type="Proteomes" id="UP000275267">
    <property type="component" value="Unassembled WGS sequence"/>
</dbReference>
<dbReference type="AlphaFoldDB" id="A0A3L6R272"/>
<comment type="caution">
    <text evidence="2">The sequence shown here is derived from an EMBL/GenBank/DDBJ whole genome shotgun (WGS) entry which is preliminary data.</text>
</comment>
<evidence type="ECO:0000313" key="3">
    <source>
        <dbReference type="Proteomes" id="UP000275267"/>
    </source>
</evidence>
<reference evidence="3" key="1">
    <citation type="journal article" date="2019" name="Nat. Commun.">
        <title>The genome of broomcorn millet.</title>
        <authorList>
            <person name="Zou C."/>
            <person name="Miki D."/>
            <person name="Li D."/>
            <person name="Tang Q."/>
            <person name="Xiao L."/>
            <person name="Rajput S."/>
            <person name="Deng P."/>
            <person name="Jia W."/>
            <person name="Huang R."/>
            <person name="Zhang M."/>
            <person name="Sun Y."/>
            <person name="Hu J."/>
            <person name="Fu X."/>
            <person name="Schnable P.S."/>
            <person name="Li F."/>
            <person name="Zhang H."/>
            <person name="Feng B."/>
            <person name="Zhu X."/>
            <person name="Liu R."/>
            <person name="Schnable J.C."/>
            <person name="Zhu J.-K."/>
            <person name="Zhang H."/>
        </authorList>
    </citation>
    <scope>NUCLEOTIDE SEQUENCE [LARGE SCALE GENOMIC DNA]</scope>
</reference>
<feature type="region of interest" description="Disordered" evidence="1">
    <location>
        <begin position="1"/>
        <end position="31"/>
    </location>
</feature>
<dbReference type="EMBL" id="PQIB02000010">
    <property type="protein sequence ID" value="RLM92923.1"/>
    <property type="molecule type" value="Genomic_DNA"/>
</dbReference>